<keyword evidence="2" id="KW-1185">Reference proteome</keyword>
<evidence type="ECO:0000313" key="1">
    <source>
        <dbReference type="EMBL" id="KAK9884839.1"/>
    </source>
</evidence>
<dbReference type="EMBL" id="JARQZJ010000094">
    <property type="protein sequence ID" value="KAK9884839.1"/>
    <property type="molecule type" value="Genomic_DNA"/>
</dbReference>
<dbReference type="AlphaFoldDB" id="A0AAW1UNV4"/>
<dbReference type="Proteomes" id="UP001431783">
    <property type="component" value="Unassembled WGS sequence"/>
</dbReference>
<feature type="non-terminal residue" evidence="1">
    <location>
        <position position="1"/>
    </location>
</feature>
<name>A0AAW1UNV4_9CUCU</name>
<proteinExistence type="predicted"/>
<evidence type="ECO:0000313" key="2">
    <source>
        <dbReference type="Proteomes" id="UP001431783"/>
    </source>
</evidence>
<protein>
    <submittedName>
        <fullName evidence="1">Uncharacterized protein</fullName>
    </submittedName>
</protein>
<sequence length="131" mass="14393">RGHSSGLRQTSWLCIIPPPPPEQVVRVASPFSNSGIGLRSAIYTRSGSVQSSLCARSVDALTLFDIPKHRALSVFCDCVIISIIFVRSCGVGNFLDKHVIRRYLRIVTNSLFPSKKDSLFVTCSKFPSATH</sequence>
<reference evidence="1 2" key="1">
    <citation type="submission" date="2023-03" db="EMBL/GenBank/DDBJ databases">
        <title>Genome insight into feeding habits of ladybird beetles.</title>
        <authorList>
            <person name="Li H.-S."/>
            <person name="Huang Y.-H."/>
            <person name="Pang H."/>
        </authorList>
    </citation>
    <scope>NUCLEOTIDE SEQUENCE [LARGE SCALE GENOMIC DNA]</scope>
    <source>
        <strain evidence="1">SYSU_2023b</strain>
        <tissue evidence="1">Whole body</tissue>
    </source>
</reference>
<comment type="caution">
    <text evidence="1">The sequence shown here is derived from an EMBL/GenBank/DDBJ whole genome shotgun (WGS) entry which is preliminary data.</text>
</comment>
<gene>
    <name evidence="1" type="ORF">WA026_009063</name>
</gene>
<organism evidence="1 2">
    <name type="scientific">Henosepilachna vigintioctopunctata</name>
    <dbReference type="NCBI Taxonomy" id="420089"/>
    <lineage>
        <taxon>Eukaryota</taxon>
        <taxon>Metazoa</taxon>
        <taxon>Ecdysozoa</taxon>
        <taxon>Arthropoda</taxon>
        <taxon>Hexapoda</taxon>
        <taxon>Insecta</taxon>
        <taxon>Pterygota</taxon>
        <taxon>Neoptera</taxon>
        <taxon>Endopterygota</taxon>
        <taxon>Coleoptera</taxon>
        <taxon>Polyphaga</taxon>
        <taxon>Cucujiformia</taxon>
        <taxon>Coccinelloidea</taxon>
        <taxon>Coccinellidae</taxon>
        <taxon>Epilachninae</taxon>
        <taxon>Epilachnini</taxon>
        <taxon>Henosepilachna</taxon>
    </lineage>
</organism>
<accession>A0AAW1UNV4</accession>